<accession>A0A5A7NUI5</accession>
<dbReference type="EMBL" id="BKDJ01000009">
    <property type="protein sequence ID" value="GER23527.1"/>
    <property type="molecule type" value="Genomic_DNA"/>
</dbReference>
<dbReference type="Gene3D" id="3.30.470.20">
    <property type="entry name" value="ATP-grasp fold, B domain"/>
    <property type="match status" value="1"/>
</dbReference>
<dbReference type="Pfam" id="PF02785">
    <property type="entry name" value="Biotin_carb_C"/>
    <property type="match status" value="1"/>
</dbReference>
<dbReference type="Pfam" id="PF02786">
    <property type="entry name" value="CPSase_L_D2"/>
    <property type="match status" value="1"/>
</dbReference>
<evidence type="ECO:0000313" key="9">
    <source>
        <dbReference type="EMBL" id="GER23527.1"/>
    </source>
</evidence>
<reference evidence="9 10" key="1">
    <citation type="submission" date="2019-09" db="EMBL/GenBank/DDBJ databases">
        <title>Arthrobacter zafarii sp. nov., a moderately thermotolerant and halotolerant actinobacterium isolated from Cholistan desert soil of Pakistan.</title>
        <authorList>
            <person name="Amin A."/>
            <person name="Ahmed I."/>
            <person name="Khalid N."/>
            <person name="Schumann P."/>
            <person name="Busse H.J."/>
            <person name="Khan I.U."/>
            <person name="Li S."/>
            <person name="Li W.J."/>
        </authorList>
    </citation>
    <scope>NUCLEOTIDE SEQUENCE [LARGE SCALE GENOMIC DNA]</scope>
    <source>
        <strain evidence="9 10">NCCP-1664</strain>
    </source>
</reference>
<evidence type="ECO:0000259" key="7">
    <source>
        <dbReference type="PROSITE" id="PS50975"/>
    </source>
</evidence>
<keyword evidence="10" id="KW-1185">Reference proteome</keyword>
<dbReference type="SMART" id="SM00878">
    <property type="entry name" value="Biotin_carb_C"/>
    <property type="match status" value="1"/>
</dbReference>
<sequence>MKKLLIANRGEIAVRIIRTARQMGIATVVVVSEPDRDSLAARTADEAVLIGPAPATASYLNHEAVIAAALEAGADAVHPGYGFLSENAAFARKVIDAGLAWVGPPPEAIEMMGNKSRAREAAREAGVPVLRGTEGPLREEDDALAIARDIGFPIAVKASAGGGGRGIRFVDTEEELLAAIGMARGEAGSVFGDPTVYMERFVPHARHVEVQLLADGEVFVHLGDRDCSMQRRSQKVIEEAPAPELPEAVRERIRSSSVELARRCGYRGAGTVEFLYDPVAQEAAFIEMNTRLQVEHPITEAITGVDLVREQLRVASGQGLSVAQEDITFTGHAIEVRLNAEDPSNNFFPSPGTISELHWPEGEGIRVDTGVDAGSTVAPFYDSMLAKLVVSAATRDQAIAAMLTALKEVRIEGVKTTLPLHRALLARPEFAAVEHHSKFIETTPGLLEAL</sequence>
<dbReference type="NCBIfam" id="NF006367">
    <property type="entry name" value="PRK08591.1"/>
    <property type="match status" value="1"/>
</dbReference>
<gene>
    <name evidence="9" type="ORF">NCCP1664_20220</name>
</gene>
<evidence type="ECO:0000256" key="1">
    <source>
        <dbReference type="ARBA" id="ARBA00013263"/>
    </source>
</evidence>
<evidence type="ECO:0000256" key="6">
    <source>
        <dbReference type="PROSITE-ProRule" id="PRU00409"/>
    </source>
</evidence>
<dbReference type="GO" id="GO:0046872">
    <property type="term" value="F:metal ion binding"/>
    <property type="evidence" value="ECO:0007669"/>
    <property type="project" value="InterPro"/>
</dbReference>
<comment type="caution">
    <text evidence="9">The sequence shown here is derived from an EMBL/GenBank/DDBJ whole genome shotgun (WGS) entry which is preliminary data.</text>
</comment>
<evidence type="ECO:0000313" key="10">
    <source>
        <dbReference type="Proteomes" id="UP000325307"/>
    </source>
</evidence>
<name>A0A5A7NUI5_9MICC</name>
<dbReference type="EC" id="6.3.4.14" evidence="1"/>
<dbReference type="GO" id="GO:0004075">
    <property type="term" value="F:biotin carboxylase activity"/>
    <property type="evidence" value="ECO:0007669"/>
    <property type="project" value="UniProtKB-EC"/>
</dbReference>
<keyword evidence="5" id="KW-0092">Biotin</keyword>
<organism evidence="9 10">
    <name type="scientific">Zafaria cholistanensis</name>
    <dbReference type="NCBI Taxonomy" id="1682741"/>
    <lineage>
        <taxon>Bacteria</taxon>
        <taxon>Bacillati</taxon>
        <taxon>Actinomycetota</taxon>
        <taxon>Actinomycetes</taxon>
        <taxon>Micrococcales</taxon>
        <taxon>Micrococcaceae</taxon>
        <taxon>Zafaria</taxon>
    </lineage>
</organism>
<dbReference type="FunFam" id="3.30.1490.20:FF:000003">
    <property type="entry name" value="acetyl-CoA carboxylase isoform X1"/>
    <property type="match status" value="1"/>
</dbReference>
<dbReference type="PROSITE" id="PS50979">
    <property type="entry name" value="BC"/>
    <property type="match status" value="1"/>
</dbReference>
<dbReference type="SUPFAM" id="SSF51246">
    <property type="entry name" value="Rudiment single hybrid motif"/>
    <property type="match status" value="1"/>
</dbReference>
<dbReference type="InterPro" id="IPR005479">
    <property type="entry name" value="CPAse_ATP-bd"/>
</dbReference>
<dbReference type="PROSITE" id="PS00866">
    <property type="entry name" value="CPSASE_1"/>
    <property type="match status" value="1"/>
</dbReference>
<evidence type="ECO:0000256" key="5">
    <source>
        <dbReference type="ARBA" id="ARBA00023267"/>
    </source>
</evidence>
<dbReference type="SUPFAM" id="SSF56059">
    <property type="entry name" value="Glutathione synthetase ATP-binding domain-like"/>
    <property type="match status" value="1"/>
</dbReference>
<dbReference type="Pfam" id="PF00289">
    <property type="entry name" value="Biotin_carb_N"/>
    <property type="match status" value="1"/>
</dbReference>
<dbReference type="SUPFAM" id="SSF52440">
    <property type="entry name" value="PreATP-grasp domain"/>
    <property type="match status" value="1"/>
</dbReference>
<dbReference type="GO" id="GO:0005524">
    <property type="term" value="F:ATP binding"/>
    <property type="evidence" value="ECO:0007669"/>
    <property type="project" value="UniProtKB-UniRule"/>
</dbReference>
<dbReference type="OrthoDB" id="9760256at2"/>
<feature type="domain" description="ATP-grasp" evidence="7">
    <location>
        <begin position="119"/>
        <end position="316"/>
    </location>
</feature>
<dbReference type="InterPro" id="IPR005481">
    <property type="entry name" value="BC-like_N"/>
</dbReference>
<dbReference type="PROSITE" id="PS50975">
    <property type="entry name" value="ATP_GRASP"/>
    <property type="match status" value="1"/>
</dbReference>
<dbReference type="InterPro" id="IPR011764">
    <property type="entry name" value="Biotin_carboxylation_dom"/>
</dbReference>
<dbReference type="InterPro" id="IPR011054">
    <property type="entry name" value="Rudment_hybrid_motif"/>
</dbReference>
<proteinExistence type="predicted"/>
<dbReference type="RefSeq" id="WP_149957107.1">
    <property type="nucleotide sequence ID" value="NZ_BKDJ01000009.1"/>
</dbReference>
<dbReference type="Proteomes" id="UP000325307">
    <property type="component" value="Unassembled WGS sequence"/>
</dbReference>
<keyword evidence="3 6" id="KW-0547">Nucleotide-binding</keyword>
<evidence type="ECO:0000256" key="4">
    <source>
        <dbReference type="ARBA" id="ARBA00022840"/>
    </source>
</evidence>
<dbReference type="InterPro" id="IPR011761">
    <property type="entry name" value="ATP-grasp"/>
</dbReference>
<dbReference type="PANTHER" id="PTHR18866:SF33">
    <property type="entry name" value="METHYLCROTONOYL-COA CARBOXYLASE SUBUNIT ALPHA, MITOCHONDRIAL-RELATED"/>
    <property type="match status" value="1"/>
</dbReference>
<evidence type="ECO:0000259" key="8">
    <source>
        <dbReference type="PROSITE" id="PS50979"/>
    </source>
</evidence>
<keyword evidence="2" id="KW-0436">Ligase</keyword>
<protein>
    <recommendedName>
        <fullName evidence="1">biotin carboxylase</fullName>
        <ecNumber evidence="1">6.3.4.14</ecNumber>
    </recommendedName>
</protein>
<dbReference type="InterPro" id="IPR016185">
    <property type="entry name" value="PreATP-grasp_dom_sf"/>
</dbReference>
<keyword evidence="4 6" id="KW-0067">ATP-binding</keyword>
<evidence type="ECO:0000256" key="3">
    <source>
        <dbReference type="ARBA" id="ARBA00022741"/>
    </source>
</evidence>
<dbReference type="PANTHER" id="PTHR18866">
    <property type="entry name" value="CARBOXYLASE:PYRUVATE/ACETYL-COA/PROPIONYL-COA CARBOXYLASE"/>
    <property type="match status" value="1"/>
</dbReference>
<evidence type="ECO:0000256" key="2">
    <source>
        <dbReference type="ARBA" id="ARBA00022598"/>
    </source>
</evidence>
<dbReference type="InterPro" id="IPR050856">
    <property type="entry name" value="Biotin_carboxylase_complex"/>
</dbReference>
<feature type="domain" description="Biotin carboxylation" evidence="8">
    <location>
        <begin position="1"/>
        <end position="445"/>
    </location>
</feature>
<dbReference type="AlphaFoldDB" id="A0A5A7NUI5"/>
<dbReference type="PROSITE" id="PS00867">
    <property type="entry name" value="CPSASE_2"/>
    <property type="match status" value="1"/>
</dbReference>
<dbReference type="FunFam" id="3.40.50.20:FF:000010">
    <property type="entry name" value="Propionyl-CoA carboxylase subunit alpha"/>
    <property type="match status" value="1"/>
</dbReference>
<dbReference type="InterPro" id="IPR005482">
    <property type="entry name" value="Biotin_COase_C"/>
</dbReference>